<dbReference type="AlphaFoldDB" id="A0A8E0RUQ3"/>
<protein>
    <submittedName>
        <fullName evidence="4">Post-GPI attachment to protein factor 2 isoform X2</fullName>
    </submittedName>
</protein>
<dbReference type="Proteomes" id="UP000728185">
    <property type="component" value="Unassembled WGS sequence"/>
</dbReference>
<dbReference type="Pfam" id="PF10277">
    <property type="entry name" value="Frag1"/>
    <property type="match status" value="1"/>
</dbReference>
<feature type="transmembrane region" description="Helical" evidence="1">
    <location>
        <begin position="41"/>
        <end position="63"/>
    </location>
</feature>
<gene>
    <name evidence="4" type="ORF">FBUS_10157</name>
</gene>
<feature type="domain" description="CWH43-like N-terminal" evidence="3">
    <location>
        <begin position="1"/>
        <end position="109"/>
    </location>
</feature>
<comment type="caution">
    <text evidence="4">The sequence shown here is derived from an EMBL/GenBank/DDBJ whole genome shotgun (WGS) entry which is preliminary data.</text>
</comment>
<keyword evidence="1" id="KW-1133">Transmembrane helix</keyword>
<keyword evidence="1" id="KW-0472">Membrane</keyword>
<keyword evidence="2" id="KW-0732">Signal</keyword>
<dbReference type="PANTHER" id="PTHR12892">
    <property type="entry name" value="FGF RECEPTOR ACTIVATING PROTEIN 1"/>
    <property type="match status" value="1"/>
</dbReference>
<dbReference type="GO" id="GO:0005789">
    <property type="term" value="C:endoplasmic reticulum membrane"/>
    <property type="evidence" value="ECO:0007669"/>
    <property type="project" value="TreeGrafter"/>
</dbReference>
<dbReference type="InterPro" id="IPR039545">
    <property type="entry name" value="PGAP2"/>
</dbReference>
<keyword evidence="1" id="KW-0812">Transmembrane</keyword>
<name>A0A8E0RUQ3_9TREM</name>
<feature type="transmembrane region" description="Helical" evidence="1">
    <location>
        <begin position="84"/>
        <end position="103"/>
    </location>
</feature>
<evidence type="ECO:0000256" key="2">
    <source>
        <dbReference type="SAM" id="SignalP"/>
    </source>
</evidence>
<dbReference type="PANTHER" id="PTHR12892:SF17">
    <property type="entry name" value="POST-GPI ATTACHMENT TO PROTEINS FACTOR 2-LIKE"/>
    <property type="match status" value="1"/>
</dbReference>
<feature type="chain" id="PRO_5034846536" evidence="2">
    <location>
        <begin position="20"/>
        <end position="150"/>
    </location>
</feature>
<evidence type="ECO:0000313" key="5">
    <source>
        <dbReference type="Proteomes" id="UP000728185"/>
    </source>
</evidence>
<reference evidence="4" key="1">
    <citation type="submission" date="2019-05" db="EMBL/GenBank/DDBJ databases">
        <title>Annotation for the trematode Fasciolopsis buski.</title>
        <authorList>
            <person name="Choi Y.-J."/>
        </authorList>
    </citation>
    <scope>NUCLEOTIDE SEQUENCE</scope>
    <source>
        <strain evidence="4">HT</strain>
        <tissue evidence="4">Whole worm</tissue>
    </source>
</reference>
<evidence type="ECO:0000256" key="1">
    <source>
        <dbReference type="SAM" id="Phobius"/>
    </source>
</evidence>
<organism evidence="4 5">
    <name type="scientific">Fasciolopsis buskii</name>
    <dbReference type="NCBI Taxonomy" id="27845"/>
    <lineage>
        <taxon>Eukaryota</taxon>
        <taxon>Metazoa</taxon>
        <taxon>Spiralia</taxon>
        <taxon>Lophotrochozoa</taxon>
        <taxon>Platyhelminthes</taxon>
        <taxon>Trematoda</taxon>
        <taxon>Digenea</taxon>
        <taxon>Plagiorchiida</taxon>
        <taxon>Echinostomata</taxon>
        <taxon>Echinostomatoidea</taxon>
        <taxon>Fasciolidae</taxon>
        <taxon>Fasciolopsis</taxon>
    </lineage>
</organism>
<feature type="signal peptide" evidence="2">
    <location>
        <begin position="1"/>
        <end position="19"/>
    </location>
</feature>
<dbReference type="InterPro" id="IPR019402">
    <property type="entry name" value="CWH43_N"/>
</dbReference>
<dbReference type="GO" id="GO:0006506">
    <property type="term" value="P:GPI anchor biosynthetic process"/>
    <property type="evidence" value="ECO:0007669"/>
    <property type="project" value="TreeGrafter"/>
</dbReference>
<sequence length="150" mass="16926">MWLCTVSSVFFFFEEVTESVCGVSNFIPSISAATGITPQLYFWRYAIGFHSAPRILLAAAYYQHYKSFVKGLSCTRLYDILTKVALILNMVDVFTFVGVAFISNRENFPFSWFSATEYGIAVANMGFHLTAAYDFQDVMLTTATQKSHLD</sequence>
<accession>A0A8E0RUQ3</accession>
<dbReference type="OrthoDB" id="68581at2759"/>
<dbReference type="GO" id="GO:0000139">
    <property type="term" value="C:Golgi membrane"/>
    <property type="evidence" value="ECO:0007669"/>
    <property type="project" value="InterPro"/>
</dbReference>
<keyword evidence="5" id="KW-1185">Reference proteome</keyword>
<dbReference type="EMBL" id="LUCM01006657">
    <property type="protein sequence ID" value="KAA0190952.1"/>
    <property type="molecule type" value="Genomic_DNA"/>
</dbReference>
<proteinExistence type="predicted"/>
<evidence type="ECO:0000313" key="4">
    <source>
        <dbReference type="EMBL" id="KAA0190952.1"/>
    </source>
</evidence>
<evidence type="ECO:0000259" key="3">
    <source>
        <dbReference type="Pfam" id="PF10277"/>
    </source>
</evidence>